<dbReference type="EMBL" id="CAFBLM010000009">
    <property type="protein sequence ID" value="CAB4862821.1"/>
    <property type="molecule type" value="Genomic_DNA"/>
</dbReference>
<name>A0A6J7CXU9_9ZZZZ</name>
<feature type="domain" description="PatA-like N-terminal" evidence="2">
    <location>
        <begin position="17"/>
        <end position="158"/>
    </location>
</feature>
<sequence>MSQHSSLPDSPTALETLLLDLATQDATGSLTVTDLSNDMATMWLRDGRLYTISVPGRRALLGSRMVSSGVLTTQALGEALEVQRTELQGWRLGELLVHLGYVNHEVIDDFIGEQLHDMLDSVVDWSIATSEFRNGDRTRHDVQSQDLVQLLKRVRERRKRWTKALSYLGSEDVVARLVEEVADRAQTLTHQQWAILCKIDGHHTVVDLADECGFTTLEAAELLVSLIKENLATIISEDTIAGPAILAPPVIVLDQLPKPVELDQDIVADEPVVVVEPVVVEPAVTEPVVAEQIFTEVVIAEPVVAEPVVAEQIFTEVVIAEPEIVHTTVFKPVAAEPTHVFTDFADTELEPVVFIEPAQPTVVHVPVESAPTPEEIHESRFELTSLLTVLNREADSVADAPAIKAAELAPEPSVPASTPSTTPTEFFSRNIDSAALMRELSSLSRLQEEAPAKSESASSSAQSAPRTASPVDPKKKRGLFTR</sequence>
<evidence type="ECO:0000313" key="3">
    <source>
        <dbReference type="EMBL" id="CAB4862821.1"/>
    </source>
</evidence>
<dbReference type="AlphaFoldDB" id="A0A6J7CXU9"/>
<dbReference type="InterPro" id="IPR025497">
    <property type="entry name" value="PatA-like_N"/>
</dbReference>
<gene>
    <name evidence="3" type="ORF">UFOPK3401_00341</name>
</gene>
<organism evidence="3">
    <name type="scientific">freshwater metagenome</name>
    <dbReference type="NCBI Taxonomy" id="449393"/>
    <lineage>
        <taxon>unclassified sequences</taxon>
        <taxon>metagenomes</taxon>
        <taxon>ecological metagenomes</taxon>
    </lineage>
</organism>
<proteinExistence type="predicted"/>
<evidence type="ECO:0000259" key="2">
    <source>
        <dbReference type="Pfam" id="PF14332"/>
    </source>
</evidence>
<accession>A0A6J7CXU9</accession>
<dbReference type="SUPFAM" id="SSF160246">
    <property type="entry name" value="EspE N-terminal domain-like"/>
    <property type="match status" value="1"/>
</dbReference>
<protein>
    <submittedName>
        <fullName evidence="3">Unannotated protein</fullName>
    </submittedName>
</protein>
<reference evidence="3" key="1">
    <citation type="submission" date="2020-05" db="EMBL/GenBank/DDBJ databases">
        <authorList>
            <person name="Chiriac C."/>
            <person name="Salcher M."/>
            <person name="Ghai R."/>
            <person name="Kavagutti S V."/>
        </authorList>
    </citation>
    <scope>NUCLEOTIDE SEQUENCE</scope>
</reference>
<dbReference type="InterPro" id="IPR037257">
    <property type="entry name" value="T2SS_E_N_sf"/>
</dbReference>
<feature type="compositionally biased region" description="Low complexity" evidence="1">
    <location>
        <begin position="453"/>
        <end position="470"/>
    </location>
</feature>
<feature type="region of interest" description="Disordered" evidence="1">
    <location>
        <begin position="440"/>
        <end position="482"/>
    </location>
</feature>
<dbReference type="Pfam" id="PF14332">
    <property type="entry name" value="DUF4388"/>
    <property type="match status" value="1"/>
</dbReference>
<evidence type="ECO:0000256" key="1">
    <source>
        <dbReference type="SAM" id="MobiDB-lite"/>
    </source>
</evidence>